<dbReference type="EMBL" id="CCKQ01019796">
    <property type="protein sequence ID" value="CDW91833.1"/>
    <property type="molecule type" value="Genomic_DNA"/>
</dbReference>
<gene>
    <name evidence="2" type="primary">Contig18367.g19510</name>
    <name evidence="2" type="ORF">STYLEM_20994</name>
</gene>
<dbReference type="Proteomes" id="UP000039865">
    <property type="component" value="Unassembled WGS sequence"/>
</dbReference>
<evidence type="ECO:0000256" key="1">
    <source>
        <dbReference type="SAM" id="MobiDB-lite"/>
    </source>
</evidence>
<accession>A0A078BE34</accession>
<evidence type="ECO:0000313" key="2">
    <source>
        <dbReference type="EMBL" id="CDW91833.1"/>
    </source>
</evidence>
<dbReference type="OrthoDB" id="2193813at2759"/>
<organism evidence="2 3">
    <name type="scientific">Stylonychia lemnae</name>
    <name type="common">Ciliate</name>
    <dbReference type="NCBI Taxonomy" id="5949"/>
    <lineage>
        <taxon>Eukaryota</taxon>
        <taxon>Sar</taxon>
        <taxon>Alveolata</taxon>
        <taxon>Ciliophora</taxon>
        <taxon>Intramacronucleata</taxon>
        <taxon>Spirotrichea</taxon>
        <taxon>Stichotrichia</taxon>
        <taxon>Sporadotrichida</taxon>
        <taxon>Oxytrichidae</taxon>
        <taxon>Stylonychinae</taxon>
        <taxon>Stylonychia</taxon>
    </lineage>
</organism>
<name>A0A078BE34_STYLE</name>
<dbReference type="AlphaFoldDB" id="A0A078BE34"/>
<dbReference type="InParanoid" id="A0A078BE34"/>
<proteinExistence type="predicted"/>
<protein>
    <submittedName>
        <fullName evidence="2">Uncharacterized protein</fullName>
    </submittedName>
</protein>
<sequence>MKEVGKEIKQYTELNGRTESNLIDTLNALYNYDMPKQKLRSHMQSKDQLSLMPYKQGYLEEYEFVMNNKVQSKSDAIQASVSDINPGVRSALSAAGTTNSALPDYVKKIKTMSSIPSHLLKELPSKLSFMADQTLAERESNPAYERMQRVQFKREIENSIQKVSEISKDQLGSQIPNQDQIMQQEIDKQGDSNQEEQLGLDKKQIEKVDANMEDESHQNELLQLQQQQQLQEQQEQERRQLKIEKQKKKKQKQSQQSQELWTFSAGTQASKNLDDLFKY</sequence>
<evidence type="ECO:0000313" key="3">
    <source>
        <dbReference type="Proteomes" id="UP000039865"/>
    </source>
</evidence>
<feature type="region of interest" description="Disordered" evidence="1">
    <location>
        <begin position="225"/>
        <end position="279"/>
    </location>
</feature>
<feature type="compositionally biased region" description="Basic and acidic residues" evidence="1">
    <location>
        <begin position="235"/>
        <end position="244"/>
    </location>
</feature>
<reference evidence="2 3" key="1">
    <citation type="submission" date="2014-06" db="EMBL/GenBank/DDBJ databases">
        <authorList>
            <person name="Swart Estienne"/>
        </authorList>
    </citation>
    <scope>NUCLEOTIDE SEQUENCE [LARGE SCALE GENOMIC DNA]</scope>
    <source>
        <strain evidence="2 3">130c</strain>
    </source>
</reference>
<keyword evidence="3" id="KW-1185">Reference proteome</keyword>